<keyword evidence="4 7" id="KW-0378">Hydrolase</keyword>
<dbReference type="PANTHER" id="PTHR11804">
    <property type="entry name" value="PROTEASE M3 THIMET OLIGOPEPTIDASE-RELATED"/>
    <property type="match status" value="1"/>
</dbReference>
<name>A0A345ZBD7_9BACT</name>
<evidence type="ECO:0000256" key="7">
    <source>
        <dbReference type="RuleBase" id="RU003435"/>
    </source>
</evidence>
<evidence type="ECO:0000259" key="8">
    <source>
        <dbReference type="Pfam" id="PF01432"/>
    </source>
</evidence>
<feature type="domain" description="Peptidase M3A/M3B catalytic" evidence="8">
    <location>
        <begin position="242"/>
        <end position="686"/>
    </location>
</feature>
<evidence type="ECO:0000313" key="9">
    <source>
        <dbReference type="EMBL" id="AXK60604.1"/>
    </source>
</evidence>
<sequence length="688" mass="78662">MKRLYGLLLLLIFSGCHYVKSPEMRLCSRLDWQSIVTMFPKNEQQIGAMKHKAIAVIDTMLKTLESQEPQHRNFYNSIRLYDNAKFKFIMNLQILSTVSMLDSDPSLRSCANHAVTELQQYQADKLVRNPILLHAFQDYAQYGHDDPSKTISVRTFLQKSINKLEHEGAHLSSAILTRLNKLSKDIKKLEAEFGSYIVNHAKSIVCTKDELVGVPALYLTNLHQTKRGYTIPLTYDAFFTILENCTIAATRKKIFLEFNRRVYPKNEDVLKKLIYKRNEYARLVGYKNFAEYECALQMVGSVQRAQDFIMEIVASTNTIVDEEFVQLTKNLPESVVLSLTGKLQPFDEAFVRSTYRKSHFDIDATALAQYFPIDNVINQLTKQFGQFFALSFDQVPCHGLWHKDLICFQVRLLKTNEILGYLVFDLYARPGKSEQACQMSVIPTIQDDCSFACSGLSTIITNFNKAQDGKKTLLEFHDVKTLFHEFGHALQELFGATDFVDIAGSHGPRDFLEVPSQLFEMWMDNPSMIKQFSQHYITQEKLSDAMVQKIVAAEKFGRASLLSRQCLLSLISLEFGKDAEKIQPHDIVEKLYRQVRTDVEYCPQDHFETGFEHLIAYGSHYYGYVWSKVLAAGLFEYITKHGITDNEVGQKLYQALLCHGGSQDPQKLVELLLGSTVTKKALIDSLQS</sequence>
<dbReference type="Pfam" id="PF01432">
    <property type="entry name" value="Peptidase_M3"/>
    <property type="match status" value="1"/>
</dbReference>
<dbReference type="Proteomes" id="UP000254834">
    <property type="component" value="Chromosome"/>
</dbReference>
<dbReference type="InterPro" id="IPR001567">
    <property type="entry name" value="Pept_M3A_M3B_dom"/>
</dbReference>
<keyword evidence="3 7" id="KW-0479">Metal-binding</keyword>
<keyword evidence="5 7" id="KW-0862">Zinc</keyword>
<dbReference type="Gene3D" id="3.40.390.10">
    <property type="entry name" value="Collagenase (Catalytic Domain)"/>
    <property type="match status" value="1"/>
</dbReference>
<dbReference type="SUPFAM" id="SSF55486">
    <property type="entry name" value="Metalloproteases ('zincins'), catalytic domain"/>
    <property type="match status" value="1"/>
</dbReference>
<reference evidence="9 10" key="1">
    <citation type="submission" date="2017-12" db="EMBL/GenBank/DDBJ databases">
        <title>Chromulinavorax destructans is a abundant pathogen of dominant heterotrophic picoflagllates.</title>
        <authorList>
            <person name="Deeg C.M."/>
            <person name="Zimmer M."/>
            <person name="Suttle C.A."/>
        </authorList>
    </citation>
    <scope>NUCLEOTIDE SEQUENCE [LARGE SCALE GENOMIC DNA]</scope>
    <source>
        <strain evidence="9 10">SeV1</strain>
    </source>
</reference>
<evidence type="ECO:0000256" key="4">
    <source>
        <dbReference type="ARBA" id="ARBA00022801"/>
    </source>
</evidence>
<evidence type="ECO:0000256" key="2">
    <source>
        <dbReference type="ARBA" id="ARBA00022670"/>
    </source>
</evidence>
<evidence type="ECO:0000256" key="1">
    <source>
        <dbReference type="ARBA" id="ARBA00006040"/>
    </source>
</evidence>
<dbReference type="OrthoDB" id="9773538at2"/>
<keyword evidence="6 7" id="KW-0482">Metalloprotease</keyword>
<dbReference type="GO" id="GO:0046872">
    <property type="term" value="F:metal ion binding"/>
    <property type="evidence" value="ECO:0007669"/>
    <property type="project" value="UniProtKB-UniRule"/>
</dbReference>
<protein>
    <recommendedName>
        <fullName evidence="8">Peptidase M3A/M3B catalytic domain-containing protein</fullName>
    </recommendedName>
</protein>
<dbReference type="InterPro" id="IPR045090">
    <property type="entry name" value="Pept_M3A_M3B"/>
</dbReference>
<accession>A0A345ZBD7</accession>
<dbReference type="GO" id="GO:0006518">
    <property type="term" value="P:peptide metabolic process"/>
    <property type="evidence" value="ECO:0007669"/>
    <property type="project" value="TreeGrafter"/>
</dbReference>
<dbReference type="EMBL" id="CP025544">
    <property type="protein sequence ID" value="AXK60604.1"/>
    <property type="molecule type" value="Genomic_DNA"/>
</dbReference>
<evidence type="ECO:0000256" key="3">
    <source>
        <dbReference type="ARBA" id="ARBA00022723"/>
    </source>
</evidence>
<comment type="similarity">
    <text evidence="1 7">Belongs to the peptidase M3 family.</text>
</comment>
<evidence type="ECO:0000256" key="5">
    <source>
        <dbReference type="ARBA" id="ARBA00022833"/>
    </source>
</evidence>
<dbReference type="AlphaFoldDB" id="A0A345ZBD7"/>
<dbReference type="RefSeq" id="WP_115585619.1">
    <property type="nucleotide sequence ID" value="NZ_CP025544.1"/>
</dbReference>
<dbReference type="PANTHER" id="PTHR11804:SF84">
    <property type="entry name" value="SACCHAROLYSIN"/>
    <property type="match status" value="1"/>
</dbReference>
<comment type="cofactor">
    <cofactor evidence="7">
        <name>Zn(2+)</name>
        <dbReference type="ChEBI" id="CHEBI:29105"/>
    </cofactor>
    <text evidence="7">Binds 1 zinc ion.</text>
</comment>
<dbReference type="InterPro" id="IPR024079">
    <property type="entry name" value="MetalloPept_cat_dom_sf"/>
</dbReference>
<dbReference type="GO" id="GO:0004222">
    <property type="term" value="F:metalloendopeptidase activity"/>
    <property type="evidence" value="ECO:0007669"/>
    <property type="project" value="InterPro"/>
</dbReference>
<evidence type="ECO:0000313" key="10">
    <source>
        <dbReference type="Proteomes" id="UP000254834"/>
    </source>
</evidence>
<proteinExistence type="inferred from homology"/>
<dbReference type="PROSITE" id="PS51257">
    <property type="entry name" value="PROKAR_LIPOPROTEIN"/>
    <property type="match status" value="1"/>
</dbReference>
<organism evidence="9 10">
    <name type="scientific">Candidatus Chromulinivorax destructor</name>
    <dbReference type="NCBI Taxonomy" id="2066483"/>
    <lineage>
        <taxon>Bacteria</taxon>
        <taxon>Candidatus Babelota</taxon>
        <taxon>Candidatus Babeliae</taxon>
        <taxon>Candidatus Babeliales</taxon>
        <taxon>Candidatus Chromulinivoraceae</taxon>
        <taxon>Candidatus Chromulinivorax</taxon>
    </lineage>
</organism>
<keyword evidence="2 7" id="KW-0645">Protease</keyword>
<dbReference type="GO" id="GO:0006508">
    <property type="term" value="P:proteolysis"/>
    <property type="evidence" value="ECO:0007669"/>
    <property type="project" value="UniProtKB-KW"/>
</dbReference>
<dbReference type="KEGG" id="cdes:C0J27_02495"/>
<evidence type="ECO:0000256" key="6">
    <source>
        <dbReference type="ARBA" id="ARBA00023049"/>
    </source>
</evidence>
<dbReference type="InterPro" id="IPR024077">
    <property type="entry name" value="Neurolysin/TOP_dom2"/>
</dbReference>
<gene>
    <name evidence="9" type="ORF">C0J27_02495</name>
</gene>
<keyword evidence="10" id="KW-1185">Reference proteome</keyword>
<dbReference type="Gene3D" id="1.10.1370.10">
    <property type="entry name" value="Neurolysin, domain 3"/>
    <property type="match status" value="1"/>
</dbReference>